<evidence type="ECO:0000259" key="3">
    <source>
        <dbReference type="Pfam" id="PF18915"/>
    </source>
</evidence>
<feature type="domain" description="DUF5667" evidence="3">
    <location>
        <begin position="724"/>
        <end position="827"/>
    </location>
</feature>
<feature type="domain" description="DUF5667" evidence="3">
    <location>
        <begin position="72"/>
        <end position="168"/>
    </location>
</feature>
<dbReference type="Pfam" id="PF18915">
    <property type="entry name" value="DUF5667"/>
    <property type="match status" value="3"/>
</dbReference>
<protein>
    <recommendedName>
        <fullName evidence="3">DUF5667 domain-containing protein</fullName>
    </recommendedName>
</protein>
<dbReference type="Proteomes" id="UP000177821">
    <property type="component" value="Unassembled WGS sequence"/>
</dbReference>
<reference evidence="4 5" key="1">
    <citation type="journal article" date="2016" name="Nat. Commun.">
        <title>Thousands of microbial genomes shed light on interconnected biogeochemical processes in an aquifer system.</title>
        <authorList>
            <person name="Anantharaman K."/>
            <person name="Brown C.T."/>
            <person name="Hug L.A."/>
            <person name="Sharon I."/>
            <person name="Castelle C.J."/>
            <person name="Probst A.J."/>
            <person name="Thomas B.C."/>
            <person name="Singh A."/>
            <person name="Wilkins M.J."/>
            <person name="Karaoz U."/>
            <person name="Brodie E.L."/>
            <person name="Williams K.H."/>
            <person name="Hubbard S.S."/>
            <person name="Banfield J.F."/>
        </authorList>
    </citation>
    <scope>NUCLEOTIDE SEQUENCE [LARGE SCALE GENOMIC DNA]</scope>
</reference>
<comment type="caution">
    <text evidence="4">The sequence shown here is derived from an EMBL/GenBank/DDBJ whole genome shotgun (WGS) entry which is preliminary data.</text>
</comment>
<gene>
    <name evidence="4" type="ORF">A3J50_03845</name>
</gene>
<keyword evidence="1" id="KW-0175">Coiled coil</keyword>
<feature type="coiled-coil region" evidence="1">
    <location>
        <begin position="430"/>
        <end position="457"/>
    </location>
</feature>
<evidence type="ECO:0000256" key="2">
    <source>
        <dbReference type="SAM" id="MobiDB-lite"/>
    </source>
</evidence>
<name>A0A1G1WMS1_9BACT</name>
<feature type="compositionally biased region" description="Pro residues" evidence="2">
    <location>
        <begin position="1650"/>
        <end position="1662"/>
    </location>
</feature>
<dbReference type="InterPro" id="IPR043725">
    <property type="entry name" value="DUF5667"/>
</dbReference>
<dbReference type="EMBL" id="MHCX01000037">
    <property type="protein sequence ID" value="OGY28994.1"/>
    <property type="molecule type" value="Genomic_DNA"/>
</dbReference>
<accession>A0A1G1WMS1</accession>
<evidence type="ECO:0000313" key="4">
    <source>
        <dbReference type="EMBL" id="OGY28994.1"/>
    </source>
</evidence>
<feature type="region of interest" description="Disordered" evidence="2">
    <location>
        <begin position="1640"/>
        <end position="1670"/>
    </location>
</feature>
<proteinExistence type="predicted"/>
<evidence type="ECO:0000256" key="1">
    <source>
        <dbReference type="SAM" id="Coils"/>
    </source>
</evidence>
<organism evidence="4 5">
    <name type="scientific">Candidatus Woykebacteria bacterium RIFCSPHIGHO2_02_FULL_43_16b</name>
    <dbReference type="NCBI Taxonomy" id="1802601"/>
    <lineage>
        <taxon>Bacteria</taxon>
        <taxon>Candidatus Woykeibacteriota</taxon>
    </lineage>
</organism>
<feature type="domain" description="DUF5667" evidence="3">
    <location>
        <begin position="405"/>
        <end position="501"/>
    </location>
</feature>
<sequence>MIKIQVRFLLLIGLISLILFSSSQGVSAYGRNSYFDWGPYYGQQKVLGLKAYAQEPLPNIALPQGVVIPQPSIAPDNFFYGFKGFAETIQSSFTFDAVSKQELNLNFANERLAEINYLLSKGETDEANKISQRYASLTNQISTETKTLKERGIDVGPIVTKLGEQASAHEIIAENLATNAGPITREVVQTVIESSQSSLDRTADISGQQPIPENLSQSLQDLKKQGLLSTEESNKIYSLKTREEVRNELNRLNEGGLFPVSELKNLDQQIRDSYPDHFQKTLENLRYSELRGYENIPTPDEDTVKKLEDFRNNYQEGTPLPQELKPYVVFNRIRDLTQTINLSSLDPSKERELATFYPSYITPNPTYNATRSAQAATPSATVDQSNISTPPAESASPYISAPEGFLPDSPFYFIKSITEGFGNMPIFDITGRLSSQLDRAEERLREASALLTSGKNKSGLISLKNYQEQFEDVSDQIKSLPASPEQRLLANKLEQAASRHNILLEKSVLPIPEEGREILGSAIKATQKAFDAAADALEKPVVPPLLLDRLGSLQQQGMLLSEEVSNVINSASREEVREKISALEEKGAIPPADAKKLDEKQFILYPDDYNKLIEARKIEELQRLRQVQTDIAQTSTLKQNKDGTEAKVTNLLKEIDLSVLSPQDITGNQTLFDKFNSLVATFSASPSATPNQTGDNATASSTALFNVGTPSANVTPFSPPNTGFLPDNTFYFLKGALDTFRLTTSFGPQAQLRTRLSLAQEKLNEAYVYIDQGADKKAADLFQNYITQMQAINLELSGNNIPEDVRQAFSSELDSAIAQQKNFLERLAVRTGEHTSGPIGAAIVEITKALDKTADLREEDPIPANLVEKLNSIPGDMVPKETIQSLLESPNREDARNNIATLSAIGAISPTELKAFDEKISELDSEEVGKLEQIKKVADIVKSQDTVTDLEKTISKNEDIVKKLGEFQQNFKPGDDIPEDLRPYIPLSRLDELQKTIRPDLISFGDFPNRNDIILSVATLREEFRPTKDDVDKITKFKKDNPNLSLPPLLARLEAFVLSLGVRADAGPCYLPSPPFPANTPCPPPGSPIPVAPIGGSGQGGQTNVGTLTYGQGPNPVSYGFCPNGYHWMYDSGGWCMSNNGSYNSFQNYSYVYNNANNYAQNYGLGAPAQTSNQGSLNRNDYSGYLANTVINSPTSSYTYQAGSYGSSSPYTSNYYGGSSPTYNYTNSSSSTPYPNYSSYSLPPGYPGPALVSPGVCPEGYHFMGDNGGWCMSNGGVSTNYNQYQSVSNSNGTSVSNYPPTYYGPAPSTYQTDQYGYSQANSPRPIYSGVCPEGYHWMGDSGGWCMSNGSAGSPDNVYGGGGSTQVTPCTGAEYFRSGLGCVKTVSPYGYCDAGWSWVGGGECVRAGSANRGYDSACGGNYYRNTIGEPCKVRTTSGTSPGSCPAPEYWKDGTDCVKPSSPYGYCDANWYWVGDSCARVGSAFGGYTSACGGGYTRTSSTQPCIPGSSPYPSSSTSPTPVGTCTSSETWRDYAGCVKPSSPYGYCEAGWSWVGGDCARVGSANRSYDAACGPGYSRNSTNDPCVIWTTGTSSSGSQCPPGWHWMSDTGGWCMADGGNSGPPPTWNKPICANGQNWNGSNCNGWGTTSSPSPSPSPSSSPSPSPSASTGTTYPTCPDGYHYMGANYSPSGDCMSNSDSSVFSFSSP</sequence>
<evidence type="ECO:0000313" key="5">
    <source>
        <dbReference type="Proteomes" id="UP000177821"/>
    </source>
</evidence>